<name>A0A1H7KB25_9GAMM</name>
<feature type="chain" id="PRO_5010190880" description="Cell adhesion domain-containing protein" evidence="1">
    <location>
        <begin position="23"/>
        <end position="361"/>
    </location>
</feature>
<dbReference type="RefSeq" id="WP_074866622.1">
    <property type="nucleotide sequence ID" value="NZ_FOAS01000005.1"/>
</dbReference>
<evidence type="ECO:0000313" key="3">
    <source>
        <dbReference type="Proteomes" id="UP000185766"/>
    </source>
</evidence>
<dbReference type="SUPFAM" id="SSF53474">
    <property type="entry name" value="alpha/beta-Hydrolases"/>
    <property type="match status" value="1"/>
</dbReference>
<organism evidence="2 3">
    <name type="scientific">Atopomonas hussainii</name>
    <dbReference type="NCBI Taxonomy" id="1429083"/>
    <lineage>
        <taxon>Bacteria</taxon>
        <taxon>Pseudomonadati</taxon>
        <taxon>Pseudomonadota</taxon>
        <taxon>Gammaproteobacteria</taxon>
        <taxon>Pseudomonadales</taxon>
        <taxon>Pseudomonadaceae</taxon>
        <taxon>Atopomonas</taxon>
    </lineage>
</organism>
<keyword evidence="3" id="KW-1185">Reference proteome</keyword>
<dbReference type="Gene3D" id="3.40.50.1820">
    <property type="entry name" value="alpha/beta hydrolase"/>
    <property type="match status" value="1"/>
</dbReference>
<gene>
    <name evidence="2" type="ORF">SAMN05216214_105220</name>
</gene>
<dbReference type="Proteomes" id="UP000185766">
    <property type="component" value="Unassembled WGS sequence"/>
</dbReference>
<evidence type="ECO:0000313" key="2">
    <source>
        <dbReference type="EMBL" id="SEK84101.1"/>
    </source>
</evidence>
<dbReference type="InterPro" id="IPR029058">
    <property type="entry name" value="AB_hydrolase_fold"/>
</dbReference>
<dbReference type="EMBL" id="FOAS01000005">
    <property type="protein sequence ID" value="SEK84101.1"/>
    <property type="molecule type" value="Genomic_DNA"/>
</dbReference>
<dbReference type="STRING" id="1429083.GCA_001885685_01982"/>
<accession>A0A1H7KB25</accession>
<protein>
    <recommendedName>
        <fullName evidence="4">Cell adhesion domain-containing protein</fullName>
    </recommendedName>
</protein>
<evidence type="ECO:0000256" key="1">
    <source>
        <dbReference type="SAM" id="SignalP"/>
    </source>
</evidence>
<proteinExistence type="predicted"/>
<reference evidence="2 3" key="1">
    <citation type="submission" date="2016-10" db="EMBL/GenBank/DDBJ databases">
        <authorList>
            <person name="de Groot N.N."/>
        </authorList>
    </citation>
    <scope>NUCLEOTIDE SEQUENCE [LARGE SCALE GENOMIC DNA]</scope>
    <source>
        <strain evidence="2 3">JCM 19513</strain>
    </source>
</reference>
<evidence type="ECO:0008006" key="4">
    <source>
        <dbReference type="Google" id="ProtNLM"/>
    </source>
</evidence>
<sequence length="361" mass="39721">MRYLNQLLASVALLLVALSAQAATGVFPKSTFDNLDYGLYWFGYGDSWQKAVPGQSNAYYNTSKPTILYVHGWQNGATARQSRETFNRKDAGGPDLDLANSWLNAGYNVGILYWNQFADEGEVKDAEAKIWTASGPKAMRWRNSAGNYSNGPSKSAADLLFDSYKANLAGYTGSNIRIAGHSLGNQMAIVLTKKISDAVNAGTVSSKLLPKRVALLDPFYSNWGKSYLGNKWVGEVCRTYVSELKTKGVIFEAYRTSAATSTVFVGDANTGLLKMTAFTELKPWYFQSWQQAEKHNAAVWHYLWSHSFNAPAISGSSLLGASAKTSDSRIKDLMNGTQKLVHDLGAYSKEPSDDTFKLQNR</sequence>
<dbReference type="AlphaFoldDB" id="A0A1H7KB25"/>
<keyword evidence="1" id="KW-0732">Signal</keyword>
<feature type="signal peptide" evidence="1">
    <location>
        <begin position="1"/>
        <end position="22"/>
    </location>
</feature>